<protein>
    <recommendedName>
        <fullName evidence="4">DUF1640 domain-containing protein</fullName>
    </recommendedName>
</protein>
<proteinExistence type="predicted"/>
<dbReference type="EMBL" id="CAADFP010000056">
    <property type="protein sequence ID" value="VFK28012.1"/>
    <property type="molecule type" value="Genomic_DNA"/>
</dbReference>
<evidence type="ECO:0000313" key="3">
    <source>
        <dbReference type="EMBL" id="VFK28012.1"/>
    </source>
</evidence>
<evidence type="ECO:0008006" key="4">
    <source>
        <dbReference type="Google" id="ProtNLM"/>
    </source>
</evidence>
<dbReference type="AlphaFoldDB" id="A0A450W4P2"/>
<organism evidence="2">
    <name type="scientific">Candidatus Kentrum sp. LPFa</name>
    <dbReference type="NCBI Taxonomy" id="2126335"/>
    <lineage>
        <taxon>Bacteria</taxon>
        <taxon>Pseudomonadati</taxon>
        <taxon>Pseudomonadota</taxon>
        <taxon>Gammaproteobacteria</taxon>
        <taxon>Candidatus Kentrum</taxon>
    </lineage>
</organism>
<reference evidence="2" key="1">
    <citation type="submission" date="2019-02" db="EMBL/GenBank/DDBJ databases">
        <authorList>
            <person name="Gruber-Vodicka R. H."/>
            <person name="Seah K. B. B."/>
        </authorList>
    </citation>
    <scope>NUCLEOTIDE SEQUENCE</scope>
    <source>
        <strain evidence="2">BECK_S312</strain>
        <strain evidence="3">BECK_S426</strain>
    </source>
</reference>
<sequence>MNAIAFDTLQFTKRLTRVGATPQLAQATAEAFKEASGQAQLATKRDIEQLEGKIDRNVERLEAKIDRLESRIDAGLANVGKGTGVELAEANGRMDIGFAELNNKIEVGFAEFKNDIIKWLVGLTFAQIALSLGILIKIS</sequence>
<feature type="coiled-coil region" evidence="1">
    <location>
        <begin position="47"/>
        <end position="78"/>
    </location>
</feature>
<accession>A0A450W4P2</accession>
<gene>
    <name evidence="2" type="ORF">BECKLPF1236A_GA0070988_100636</name>
    <name evidence="3" type="ORF">BECKLPF1236C_GA0070990_100566</name>
</gene>
<dbReference type="EMBL" id="CAADFM010000063">
    <property type="protein sequence ID" value="VFK12000.1"/>
    <property type="molecule type" value="Genomic_DNA"/>
</dbReference>
<name>A0A450W4P2_9GAMM</name>
<evidence type="ECO:0000256" key="1">
    <source>
        <dbReference type="SAM" id="Coils"/>
    </source>
</evidence>
<evidence type="ECO:0000313" key="2">
    <source>
        <dbReference type="EMBL" id="VFK12000.1"/>
    </source>
</evidence>
<keyword evidence="1" id="KW-0175">Coiled coil</keyword>